<proteinExistence type="predicted"/>
<dbReference type="EMBL" id="AAGUYM010000050">
    <property type="protein sequence ID" value="EBS2696036.1"/>
    <property type="molecule type" value="Genomic_DNA"/>
</dbReference>
<dbReference type="AlphaFoldDB" id="A0A5U9KY28"/>
<dbReference type="Proteomes" id="UP000839726">
    <property type="component" value="Unassembled WGS sequence"/>
</dbReference>
<evidence type="ECO:0000313" key="2">
    <source>
        <dbReference type="EMBL" id="EBS2696036.1"/>
    </source>
</evidence>
<gene>
    <name evidence="2" type="ORF">DRY71_25505</name>
</gene>
<name>A0A5U9KY28_SALNE</name>
<sequence length="105" mass="11725">MDNGLASSFLKHAAGKSRRVRAENKKRKNKKKLKPDGEPQSVIDMHEIVIGDNATSRQFRHCFTQGRRRDIPVLLTAIPESINGNGGSLAETAITFTECTTLYRQ</sequence>
<comment type="caution">
    <text evidence="2">The sequence shown here is derived from an EMBL/GenBank/DDBJ whole genome shotgun (WGS) entry which is preliminary data.</text>
</comment>
<feature type="region of interest" description="Disordered" evidence="1">
    <location>
        <begin position="1"/>
        <end position="40"/>
    </location>
</feature>
<feature type="compositionally biased region" description="Basic residues" evidence="1">
    <location>
        <begin position="13"/>
        <end position="33"/>
    </location>
</feature>
<organism evidence="2">
    <name type="scientific">Salmonella newport</name>
    <dbReference type="NCBI Taxonomy" id="108619"/>
    <lineage>
        <taxon>Bacteria</taxon>
        <taxon>Pseudomonadati</taxon>
        <taxon>Pseudomonadota</taxon>
        <taxon>Gammaproteobacteria</taxon>
        <taxon>Enterobacterales</taxon>
        <taxon>Enterobacteriaceae</taxon>
        <taxon>Salmonella</taxon>
    </lineage>
</organism>
<accession>A0A5U9KY28</accession>
<reference evidence="2" key="1">
    <citation type="submission" date="2018-07" db="EMBL/GenBank/DDBJ databases">
        <authorList>
            <person name="Ashton P.M."/>
            <person name="Dallman T."/>
            <person name="Nair S."/>
            <person name="De Pinna E."/>
            <person name="Peters T."/>
            <person name="Grant K."/>
        </authorList>
    </citation>
    <scope>NUCLEOTIDE SEQUENCE [LARGE SCALE GENOMIC DNA]</scope>
    <source>
        <strain evidence="2">436933</strain>
    </source>
</reference>
<protein>
    <submittedName>
        <fullName evidence="2">Uncharacterized protein</fullName>
    </submittedName>
</protein>
<evidence type="ECO:0000256" key="1">
    <source>
        <dbReference type="SAM" id="MobiDB-lite"/>
    </source>
</evidence>